<keyword evidence="3 5" id="KW-0808">Transferase</keyword>
<reference evidence="5" key="2">
    <citation type="journal article" date="2014" name="ISME J.">
        <title>Microbial stratification in low pH oxic and suboxic macroscopic growths along an acid mine drainage.</title>
        <authorList>
            <person name="Mendez-Garcia C."/>
            <person name="Mesa V."/>
            <person name="Sprenger R.R."/>
            <person name="Richter M."/>
            <person name="Diez M.S."/>
            <person name="Solano J."/>
            <person name="Bargiela R."/>
            <person name="Golyshina O.V."/>
            <person name="Manteca A."/>
            <person name="Ramos J.L."/>
            <person name="Gallego J.R."/>
            <person name="Llorente I."/>
            <person name="Martins Dos Santos V.A."/>
            <person name="Jensen O.N."/>
            <person name="Pelaez A.I."/>
            <person name="Sanchez J."/>
            <person name="Ferrer M."/>
        </authorList>
    </citation>
    <scope>NUCLEOTIDE SEQUENCE</scope>
</reference>
<dbReference type="InterPro" id="IPR015421">
    <property type="entry name" value="PyrdxlP-dep_Trfase_major"/>
</dbReference>
<organism evidence="5">
    <name type="scientific">mine drainage metagenome</name>
    <dbReference type="NCBI Taxonomy" id="410659"/>
    <lineage>
        <taxon>unclassified sequences</taxon>
        <taxon>metagenomes</taxon>
        <taxon>ecological metagenomes</taxon>
    </lineage>
</organism>
<accession>T1C5R0</accession>
<evidence type="ECO:0000313" key="5">
    <source>
        <dbReference type="EMBL" id="EQD60599.1"/>
    </source>
</evidence>
<dbReference type="EC" id="5.4.3.8" evidence="5"/>
<feature type="non-terminal residue" evidence="5">
    <location>
        <position position="160"/>
    </location>
</feature>
<dbReference type="GO" id="GO:0030170">
    <property type="term" value="F:pyridoxal phosphate binding"/>
    <property type="evidence" value="ECO:0007669"/>
    <property type="project" value="InterPro"/>
</dbReference>
<comment type="cofactor">
    <cofactor evidence="1">
        <name>pyridoxal 5'-phosphate</name>
        <dbReference type="ChEBI" id="CHEBI:597326"/>
    </cofactor>
</comment>
<dbReference type="GO" id="GO:0042802">
    <property type="term" value="F:identical protein binding"/>
    <property type="evidence" value="ECO:0007669"/>
    <property type="project" value="TreeGrafter"/>
</dbReference>
<dbReference type="GO" id="GO:0008483">
    <property type="term" value="F:transaminase activity"/>
    <property type="evidence" value="ECO:0007669"/>
    <property type="project" value="UniProtKB-KW"/>
</dbReference>
<dbReference type="InterPro" id="IPR005814">
    <property type="entry name" value="Aminotrans_3"/>
</dbReference>
<evidence type="ECO:0000256" key="3">
    <source>
        <dbReference type="ARBA" id="ARBA00022679"/>
    </source>
</evidence>
<proteinExistence type="predicted"/>
<name>T1C5R0_9ZZZZ</name>
<evidence type="ECO:0000256" key="4">
    <source>
        <dbReference type="ARBA" id="ARBA00022898"/>
    </source>
</evidence>
<dbReference type="FunFam" id="3.40.640.10:FF:000004">
    <property type="entry name" value="Acetylornithine aminotransferase"/>
    <property type="match status" value="1"/>
</dbReference>
<dbReference type="PANTHER" id="PTHR11986:SF79">
    <property type="entry name" value="ACETYLORNITHINE AMINOTRANSFERASE, MITOCHONDRIAL"/>
    <property type="match status" value="1"/>
</dbReference>
<dbReference type="InterPro" id="IPR015424">
    <property type="entry name" value="PyrdxlP-dep_Trfase"/>
</dbReference>
<dbReference type="PANTHER" id="PTHR11986">
    <property type="entry name" value="AMINOTRANSFERASE CLASS III"/>
    <property type="match status" value="1"/>
</dbReference>
<protein>
    <submittedName>
        <fullName evidence="5">Aminotransferase class-III</fullName>
        <ecNumber evidence="5">5.4.3.8</ecNumber>
    </submittedName>
</protein>
<evidence type="ECO:0000256" key="2">
    <source>
        <dbReference type="ARBA" id="ARBA00022576"/>
    </source>
</evidence>
<dbReference type="SUPFAM" id="SSF53383">
    <property type="entry name" value="PLP-dependent transferases"/>
    <property type="match status" value="1"/>
</dbReference>
<keyword evidence="2 5" id="KW-0032">Aminotransferase</keyword>
<evidence type="ECO:0000256" key="1">
    <source>
        <dbReference type="ARBA" id="ARBA00001933"/>
    </source>
</evidence>
<dbReference type="EMBL" id="AUZZ01002410">
    <property type="protein sequence ID" value="EQD60599.1"/>
    <property type="molecule type" value="Genomic_DNA"/>
</dbReference>
<gene>
    <name evidence="5" type="ORF">B2A_03607</name>
</gene>
<dbReference type="GO" id="GO:0042286">
    <property type="term" value="F:glutamate-1-semialdehyde 2,1-aminomutase activity"/>
    <property type="evidence" value="ECO:0007669"/>
    <property type="project" value="UniProtKB-EC"/>
</dbReference>
<keyword evidence="5" id="KW-0413">Isomerase</keyword>
<reference evidence="5" key="1">
    <citation type="submission" date="2013-08" db="EMBL/GenBank/DDBJ databases">
        <authorList>
            <person name="Mendez C."/>
            <person name="Richter M."/>
            <person name="Ferrer M."/>
            <person name="Sanchez J."/>
        </authorList>
    </citation>
    <scope>NUCLEOTIDE SEQUENCE</scope>
</reference>
<dbReference type="Gene3D" id="3.40.640.10">
    <property type="entry name" value="Type I PLP-dependent aspartate aminotransferase-like (Major domain)"/>
    <property type="match status" value="1"/>
</dbReference>
<comment type="caution">
    <text evidence="5">The sequence shown here is derived from an EMBL/GenBank/DDBJ whole genome shotgun (WGS) entry which is preliminary data.</text>
</comment>
<keyword evidence="4" id="KW-0663">Pyridoxal phosphate</keyword>
<dbReference type="AlphaFoldDB" id="T1C5R0"/>
<dbReference type="Pfam" id="PF00202">
    <property type="entry name" value="Aminotran_3"/>
    <property type="match status" value="1"/>
</dbReference>
<sequence>MDLLVGDGTPAGGRVFFGNSGAEANECAIKLARRWGAGRRWRVVSTAGSFHGRTLATWSATGKSEGTTAFAPLPDGFEHIPYDDVSALRRALSADDVAGFMVEPIQGENGVVEPSPGYLGAARSACSEAGVLFMVDEVQTGLGRTGRWFGFQHEGAFPDV</sequence>
<dbReference type="InterPro" id="IPR050103">
    <property type="entry name" value="Class-III_PLP-dep_AT"/>
</dbReference>